<dbReference type="InterPro" id="IPR001214">
    <property type="entry name" value="SET_dom"/>
</dbReference>
<keyword evidence="4" id="KW-0808">Transferase</keyword>
<evidence type="ECO:0000259" key="9">
    <source>
        <dbReference type="PROSITE" id="PS50280"/>
    </source>
</evidence>
<evidence type="ECO:0000313" key="10">
    <source>
        <dbReference type="EMBL" id="KAK8848156.1"/>
    </source>
</evidence>
<dbReference type="EMBL" id="JAPFFF010000027">
    <property type="protein sequence ID" value="KAK8848156.1"/>
    <property type="molecule type" value="Genomic_DNA"/>
</dbReference>
<dbReference type="PANTHER" id="PTHR46223">
    <property type="entry name" value="HISTONE-LYSINE N-METHYLTRANSFERASE SUV39H"/>
    <property type="match status" value="1"/>
</dbReference>
<dbReference type="PROSITE" id="PS50280">
    <property type="entry name" value="SET"/>
    <property type="match status" value="1"/>
</dbReference>
<dbReference type="Pfam" id="PF00856">
    <property type="entry name" value="SET"/>
    <property type="match status" value="1"/>
</dbReference>
<keyword evidence="5" id="KW-0949">S-adenosyl-L-methionine</keyword>
<evidence type="ECO:0000256" key="2">
    <source>
        <dbReference type="ARBA" id="ARBA00022454"/>
    </source>
</evidence>
<evidence type="ECO:0000313" key="11">
    <source>
        <dbReference type="Proteomes" id="UP001470230"/>
    </source>
</evidence>
<evidence type="ECO:0000256" key="5">
    <source>
        <dbReference type="ARBA" id="ARBA00022691"/>
    </source>
</evidence>
<reference evidence="10 11" key="1">
    <citation type="submission" date="2024-04" db="EMBL/GenBank/DDBJ databases">
        <title>Tritrichomonas musculus Genome.</title>
        <authorList>
            <person name="Alves-Ferreira E."/>
            <person name="Grigg M."/>
            <person name="Lorenzi H."/>
            <person name="Galac M."/>
        </authorList>
    </citation>
    <scope>NUCLEOTIDE SEQUENCE [LARGE SCALE GENOMIC DNA]</scope>
    <source>
        <strain evidence="10 11">EAF2021</strain>
    </source>
</reference>
<evidence type="ECO:0000256" key="8">
    <source>
        <dbReference type="SAM" id="MobiDB-lite"/>
    </source>
</evidence>
<keyword evidence="7" id="KW-0862">Zinc</keyword>
<dbReference type="Gene3D" id="2.170.270.10">
    <property type="entry name" value="SET domain"/>
    <property type="match status" value="1"/>
</dbReference>
<feature type="domain" description="SET" evidence="9">
    <location>
        <begin position="316"/>
        <end position="435"/>
    </location>
</feature>
<dbReference type="PANTHER" id="PTHR46223:SF3">
    <property type="entry name" value="HISTONE-LYSINE N-METHYLTRANSFERASE SET-23"/>
    <property type="match status" value="1"/>
</dbReference>
<keyword evidence="3" id="KW-0489">Methyltransferase</keyword>
<feature type="region of interest" description="Disordered" evidence="8">
    <location>
        <begin position="451"/>
        <end position="494"/>
    </location>
</feature>
<feature type="compositionally biased region" description="Basic and acidic residues" evidence="8">
    <location>
        <begin position="451"/>
        <end position="471"/>
    </location>
</feature>
<evidence type="ECO:0000256" key="1">
    <source>
        <dbReference type="ARBA" id="ARBA00004286"/>
    </source>
</evidence>
<keyword evidence="2" id="KW-0158">Chromosome</keyword>
<evidence type="ECO:0000256" key="6">
    <source>
        <dbReference type="ARBA" id="ARBA00022723"/>
    </source>
</evidence>
<dbReference type="SMART" id="SM00317">
    <property type="entry name" value="SET"/>
    <property type="match status" value="1"/>
</dbReference>
<evidence type="ECO:0000256" key="4">
    <source>
        <dbReference type="ARBA" id="ARBA00022679"/>
    </source>
</evidence>
<sequence>MNDHSLSNIIRAIPIADFAFDRSPILSELFDIFNDLPNDVLQVYLDTLIDVRVSMMRQLPFFTTPSPENLQFNNLLSALHKISQSKLYDAILAASIITNVSPDDIVRLSQINITKTELDLITITLNEIYNSEPTVVFRSSGKISVIRTRPFIPETFYKFFKFRDLLFASFPETMNQHSIEEMIPSDLQRGLINAPGYFCDDLSSGFNQLNGLPDVPCYNDIDNMVPIIIKWVSFLQFNIKNSTYQQGCQHNSCDCLKCHQKVMQDGRKSLTYQKNGTIDIDDLKDHVPLIFECNEGQCICDFENCPNRVVQKKWKWKLAVVRTNRPFGWSVRTFEFIPKGSFVCELLGRVITYQDEFEASSQPLYNLDAYHVPVDSMLIIDTHDHGNITSYMEPSMLANLVPVSVCTSDILSCHKIAFFAVRDIYPNEELNFHPNYAFNWQKHISELEKIKSLNTEKEKAKDKKKDKEKNASNEASSKDGNNQESKKKKGKKKQ</sequence>
<proteinExistence type="predicted"/>
<feature type="compositionally biased region" description="Polar residues" evidence="8">
    <location>
        <begin position="472"/>
        <end position="483"/>
    </location>
</feature>
<organism evidence="10 11">
    <name type="scientific">Tritrichomonas musculus</name>
    <dbReference type="NCBI Taxonomy" id="1915356"/>
    <lineage>
        <taxon>Eukaryota</taxon>
        <taxon>Metamonada</taxon>
        <taxon>Parabasalia</taxon>
        <taxon>Tritrichomonadida</taxon>
        <taxon>Tritrichomonadidae</taxon>
        <taxon>Tritrichomonas</taxon>
    </lineage>
</organism>
<name>A0ABR2HIU8_9EUKA</name>
<gene>
    <name evidence="10" type="ORF">M9Y10_019212</name>
</gene>
<accession>A0ABR2HIU8</accession>
<comment type="subcellular location">
    <subcellularLocation>
        <location evidence="1">Chromosome</location>
    </subcellularLocation>
</comment>
<keyword evidence="11" id="KW-1185">Reference proteome</keyword>
<protein>
    <recommendedName>
        <fullName evidence="9">SET domain-containing protein</fullName>
    </recommendedName>
</protein>
<dbReference type="InterPro" id="IPR050973">
    <property type="entry name" value="H3K9_Histone-Lys_N-MTase"/>
</dbReference>
<dbReference type="InterPro" id="IPR046341">
    <property type="entry name" value="SET_dom_sf"/>
</dbReference>
<evidence type="ECO:0000256" key="3">
    <source>
        <dbReference type="ARBA" id="ARBA00022603"/>
    </source>
</evidence>
<keyword evidence="6" id="KW-0479">Metal-binding</keyword>
<comment type="caution">
    <text evidence="10">The sequence shown here is derived from an EMBL/GenBank/DDBJ whole genome shotgun (WGS) entry which is preliminary data.</text>
</comment>
<evidence type="ECO:0000256" key="7">
    <source>
        <dbReference type="ARBA" id="ARBA00022833"/>
    </source>
</evidence>
<dbReference type="Proteomes" id="UP001470230">
    <property type="component" value="Unassembled WGS sequence"/>
</dbReference>
<dbReference type="SUPFAM" id="SSF82199">
    <property type="entry name" value="SET domain"/>
    <property type="match status" value="1"/>
</dbReference>